<dbReference type="PANTHER" id="PTHR30619">
    <property type="entry name" value="DNA INTERNALIZATION/COMPETENCE PROTEIN COMEC/REC2"/>
    <property type="match status" value="1"/>
</dbReference>
<feature type="domain" description="Metallo-beta-lactamase" evidence="1">
    <location>
        <begin position="66"/>
        <end position="277"/>
    </location>
</feature>
<dbReference type="Gene3D" id="3.60.15.10">
    <property type="entry name" value="Ribonuclease Z/Hydroxyacylglutathione hydrolase-like"/>
    <property type="match status" value="1"/>
</dbReference>
<accession>A0A0G1A7F2</accession>
<dbReference type="InterPro" id="IPR035681">
    <property type="entry name" value="ComA-like_MBL"/>
</dbReference>
<comment type="caution">
    <text evidence="2">The sequence shown here is derived from an EMBL/GenBank/DDBJ whole genome shotgun (WGS) entry which is preliminary data.</text>
</comment>
<dbReference type="InterPro" id="IPR052159">
    <property type="entry name" value="Competence_DNA_uptake"/>
</dbReference>
<dbReference type="SUPFAM" id="SSF56281">
    <property type="entry name" value="Metallo-hydrolase/oxidoreductase"/>
    <property type="match status" value="1"/>
</dbReference>
<sequence>MLILKKAKSRKIFWPQRLCLTKSGVLLIFLLSTIFLSGCSAVAQNFSLPPSLSKSVLRVIYFDVGQGDSALIMTPENQTILVDGGSDDKVLSRLGTYLPLGQKKIDVMILTHPHADHLDGLVEVLKRYEVGRIYYTGVLQTTGTFLEWLKMIKEQKITLNLVKTKEDVKVGGVKLDFLYPIRDLSALGPADLNKPELKSLALSNLNNTSIVFKLIFGRTSFLFMGDAEVPVEKELFAQDADVQADVLKIGHHGSNSSTNEEFLKAVNPKYAIISVGKNNDFGHPHLRTLRRLERHGVEILRTDEMGSVELLSDGEKVGKK</sequence>
<proteinExistence type="predicted"/>
<dbReference type="AlphaFoldDB" id="A0A0G1A7F2"/>
<dbReference type="InterPro" id="IPR001279">
    <property type="entry name" value="Metallo-B-lactamas"/>
</dbReference>
<evidence type="ECO:0000259" key="1">
    <source>
        <dbReference type="SMART" id="SM00849"/>
    </source>
</evidence>
<dbReference type="InterPro" id="IPR036866">
    <property type="entry name" value="RibonucZ/Hydroxyglut_hydro"/>
</dbReference>
<dbReference type="Pfam" id="PF00753">
    <property type="entry name" value="Lactamase_B"/>
    <property type="match status" value="1"/>
</dbReference>
<dbReference type="CDD" id="cd07731">
    <property type="entry name" value="ComA-like_MBL-fold"/>
    <property type="match status" value="1"/>
</dbReference>
<dbReference type="SMART" id="SM00849">
    <property type="entry name" value="Lactamase_B"/>
    <property type="match status" value="1"/>
</dbReference>
<gene>
    <name evidence="2" type="ORF">UV20_C0004G0073</name>
</gene>
<protein>
    <submittedName>
        <fullName evidence="2">Beta-lactamase domain protein</fullName>
    </submittedName>
</protein>
<dbReference type="EMBL" id="LCDO01000004">
    <property type="protein sequence ID" value="KKS56977.1"/>
    <property type="molecule type" value="Genomic_DNA"/>
</dbReference>
<dbReference type="PANTHER" id="PTHR30619:SF1">
    <property type="entry name" value="RECOMBINATION PROTEIN 2"/>
    <property type="match status" value="1"/>
</dbReference>
<evidence type="ECO:0000313" key="3">
    <source>
        <dbReference type="Proteomes" id="UP000034837"/>
    </source>
</evidence>
<name>A0A0G1A7F2_9BACT</name>
<dbReference type="Proteomes" id="UP000034837">
    <property type="component" value="Unassembled WGS sequence"/>
</dbReference>
<evidence type="ECO:0000313" key="2">
    <source>
        <dbReference type="EMBL" id="KKS56977.1"/>
    </source>
</evidence>
<reference evidence="2 3" key="1">
    <citation type="journal article" date="2015" name="Nature">
        <title>rRNA introns, odd ribosomes, and small enigmatic genomes across a large radiation of phyla.</title>
        <authorList>
            <person name="Brown C.T."/>
            <person name="Hug L.A."/>
            <person name="Thomas B.C."/>
            <person name="Sharon I."/>
            <person name="Castelle C.J."/>
            <person name="Singh A."/>
            <person name="Wilkins M.J."/>
            <person name="Williams K.H."/>
            <person name="Banfield J.F."/>
        </authorList>
    </citation>
    <scope>NUCLEOTIDE SEQUENCE [LARGE SCALE GENOMIC DNA]</scope>
</reference>
<organism evidence="2 3">
    <name type="scientific">Candidatus Magasanikbacteria bacterium GW2011_GWA2_42_32</name>
    <dbReference type="NCBI Taxonomy" id="1619039"/>
    <lineage>
        <taxon>Bacteria</taxon>
        <taxon>Candidatus Magasanikiibacteriota</taxon>
    </lineage>
</organism>